<accession>A0ACB9ZHW5</accession>
<evidence type="ECO:0000313" key="2">
    <source>
        <dbReference type="Proteomes" id="UP000824380"/>
    </source>
</evidence>
<comment type="caution">
    <text evidence="1">The sequence shown here is derived from an EMBL/GenBank/DDBJ whole genome shotgun (WGS) entry which is preliminary data.</text>
</comment>
<proteinExistence type="predicted"/>
<evidence type="ECO:0000313" key="1">
    <source>
        <dbReference type="EMBL" id="KAI5630625.1"/>
    </source>
</evidence>
<reference evidence="1" key="1">
    <citation type="submission" date="2022-07" db="EMBL/GenBank/DDBJ databases">
        <title>Venturia canescens Genome.</title>
        <authorList>
            <person name="Burke G.R."/>
            <person name="Simmonds T.J."/>
            <person name="Geib S.M."/>
        </authorList>
    </citation>
    <scope>NUCLEOTIDE SEQUENCE</scope>
    <source>
        <strain evidence="1">UGA</strain>
    </source>
</reference>
<dbReference type="Proteomes" id="UP000824380">
    <property type="component" value="Chromosome 4"/>
</dbReference>
<protein>
    <submittedName>
        <fullName evidence="1">Pif-4</fullName>
    </submittedName>
</protein>
<keyword evidence="2" id="KW-1185">Reference proteome</keyword>
<sequence>MNIVAAWVKIFMDVFNGIIAALLVIAALVLLIHMFYRNRDTNVDNIINLAVSKATFNPGVFKIYDNSTENKCNRLIEISPFGWVVWAYYEELYILNPEGGIVCAIGRTPAVRVYADRFIETCLKISYDSIIHEYKRLPVKHVPYEIDDNTFTILSALNILVKDWITFEIHVKRTKVRFVHTEDVYDEHALCDPRASDILACPAGKRIPPEELIKITTSHKRSRRDLVELLERHLPR</sequence>
<dbReference type="EMBL" id="CM033500">
    <property type="protein sequence ID" value="KAI5630625.1"/>
    <property type="molecule type" value="Genomic_DNA"/>
</dbReference>
<organism evidence="1 2">
    <name type="scientific">Venturia canescens</name>
    <dbReference type="NCBI Taxonomy" id="32260"/>
    <lineage>
        <taxon>Eukaryota</taxon>
        <taxon>Metazoa</taxon>
        <taxon>Ecdysozoa</taxon>
        <taxon>Arthropoda</taxon>
        <taxon>Hexapoda</taxon>
        <taxon>Insecta</taxon>
        <taxon>Pterygota</taxon>
        <taxon>Neoptera</taxon>
        <taxon>Endopterygota</taxon>
        <taxon>Hymenoptera</taxon>
        <taxon>Apocrita</taxon>
        <taxon>Ichneumonoidea</taxon>
        <taxon>Ichneumonidae</taxon>
        <taxon>Campopleginae</taxon>
        <taxon>Dusona group</taxon>
        <taxon>Venturia</taxon>
    </lineage>
</organism>
<name>A0ACB9ZHW5_9HYME</name>
<gene>
    <name evidence="1" type="primary">pif-4</name>
    <name evidence="1" type="ORF">KP791_000032</name>
</gene>